<evidence type="ECO:0000313" key="3">
    <source>
        <dbReference type="Proteomes" id="UP000070467"/>
    </source>
</evidence>
<dbReference type="InterPro" id="IPR029063">
    <property type="entry name" value="SAM-dependent_MTases_sf"/>
</dbReference>
<sequence>MNMTNVEKLFYKFDELTENYAKEKNISYLQALAKILELKNDKDYFFVLDNFSKEEIKKAYLFLTLKAYKKLDNKNYAPTPQIISIYISAIIKAIYKNKKISAIDLASGRGTFFLDLIENYEGQTDLTSVEIDSDFLKLQADIFNLLEKEISLINTDALKNTTQEKYDLVITESPSGYYTDEENSLNFKLCSNENKTLNAPLFLEQTTKYLKKQGVGILVLPKEILNFNKQIKNYIENFMKLNAVIMLPKKMFKCEKDQKIIMLVTKKESKTLPENILLTEIKEGREAFLGFIRNFKKWLEEK</sequence>
<gene>
    <name evidence="2" type="ORF">HMPREF1871_00255</name>
</gene>
<evidence type="ECO:0000259" key="1">
    <source>
        <dbReference type="Pfam" id="PF02384"/>
    </source>
</evidence>
<name>A0ABR5TMW7_9BACL</name>
<evidence type="ECO:0000313" key="2">
    <source>
        <dbReference type="EMBL" id="KXB58706.1"/>
    </source>
</evidence>
<reference evidence="2 3" key="1">
    <citation type="submission" date="2016-01" db="EMBL/GenBank/DDBJ databases">
        <authorList>
            <person name="Mitreva M."/>
            <person name="Pepin K.H."/>
            <person name="Mihindukulasuriya K.A."/>
            <person name="Fulton R."/>
            <person name="Fronick C."/>
            <person name="O'Laughlin M."/>
            <person name="Miner T."/>
            <person name="Herter B."/>
            <person name="Rosa B.A."/>
            <person name="Cordes M."/>
            <person name="Tomlinson C."/>
            <person name="Wollam A."/>
            <person name="Palsikar V.B."/>
            <person name="Mardis E.R."/>
            <person name="Wilson R.K."/>
        </authorList>
    </citation>
    <scope>NUCLEOTIDE SEQUENCE [LARGE SCALE GENOMIC DNA]</scope>
    <source>
        <strain evidence="2 3">KA00071</strain>
    </source>
</reference>
<dbReference type="Gene3D" id="3.40.50.150">
    <property type="entry name" value="Vaccinia Virus protein VP39"/>
    <property type="match status" value="1"/>
</dbReference>
<accession>A0ABR5TMW7</accession>
<protein>
    <recommendedName>
        <fullName evidence="1">DNA methylase adenine-specific domain-containing protein</fullName>
    </recommendedName>
</protein>
<dbReference type="SUPFAM" id="SSF53335">
    <property type="entry name" value="S-adenosyl-L-methionine-dependent methyltransferases"/>
    <property type="match status" value="1"/>
</dbReference>
<feature type="domain" description="DNA methylase adenine-specific" evidence="1">
    <location>
        <begin position="79"/>
        <end position="283"/>
    </location>
</feature>
<dbReference type="InterPro" id="IPR003356">
    <property type="entry name" value="DNA_methylase_A-5"/>
</dbReference>
<keyword evidence="3" id="KW-1185">Reference proteome</keyword>
<dbReference type="Pfam" id="PF02384">
    <property type="entry name" value="N6_Mtase"/>
    <property type="match status" value="1"/>
</dbReference>
<dbReference type="Proteomes" id="UP000070467">
    <property type="component" value="Unassembled WGS sequence"/>
</dbReference>
<organism evidence="2 3">
    <name type="scientific">Gemelliphila asaccharolytica</name>
    <dbReference type="NCBI Taxonomy" id="502393"/>
    <lineage>
        <taxon>Bacteria</taxon>
        <taxon>Bacillati</taxon>
        <taxon>Bacillota</taxon>
        <taxon>Bacilli</taxon>
        <taxon>Bacillales</taxon>
        <taxon>Gemellaceae</taxon>
        <taxon>Gemelliphila</taxon>
    </lineage>
</organism>
<comment type="caution">
    <text evidence="2">The sequence shown here is derived from an EMBL/GenBank/DDBJ whole genome shotgun (WGS) entry which is preliminary data.</text>
</comment>
<dbReference type="PANTHER" id="PTHR41313:SF1">
    <property type="entry name" value="DNA METHYLASE ADENINE-SPECIFIC DOMAIN-CONTAINING PROTEIN"/>
    <property type="match status" value="1"/>
</dbReference>
<dbReference type="EMBL" id="LSDB01000007">
    <property type="protein sequence ID" value="KXB58706.1"/>
    <property type="molecule type" value="Genomic_DNA"/>
</dbReference>
<dbReference type="PANTHER" id="PTHR41313">
    <property type="entry name" value="ADENINE-SPECIFIC METHYLTRANSFERASE"/>
    <property type="match status" value="1"/>
</dbReference>
<dbReference type="InterPro" id="IPR052933">
    <property type="entry name" value="DNA_Protect_Modify"/>
</dbReference>
<proteinExistence type="predicted"/>